<dbReference type="PANTHER" id="PTHR45532:SF1">
    <property type="entry name" value="WD REPEAT-CONTAINING PROTEIN 97"/>
    <property type="match status" value="1"/>
</dbReference>
<accession>A0A813S3N2</accession>
<dbReference type="InterPro" id="IPR015943">
    <property type="entry name" value="WD40/YVTN_repeat-like_dom_sf"/>
</dbReference>
<dbReference type="PANTHER" id="PTHR45532">
    <property type="entry name" value="WD REPEAT-CONTAINING PROTEIN 97"/>
    <property type="match status" value="1"/>
</dbReference>
<comment type="caution">
    <text evidence="2">The sequence shown here is derived from an EMBL/GenBank/DDBJ whole genome shotgun (WGS) entry which is preliminary data.</text>
</comment>
<name>A0A813S3N2_9BILA</name>
<keyword evidence="4" id="KW-1185">Reference proteome</keyword>
<evidence type="ECO:0000313" key="2">
    <source>
        <dbReference type="EMBL" id="CAF0789674.1"/>
    </source>
</evidence>
<dbReference type="OrthoDB" id="6262491at2759"/>
<dbReference type="Gene3D" id="2.130.10.10">
    <property type="entry name" value="YVTN repeat-like/Quinoprotein amine dehydrogenase"/>
    <property type="match status" value="1"/>
</dbReference>
<evidence type="ECO:0000256" key="1">
    <source>
        <dbReference type="PROSITE-ProRule" id="PRU00221"/>
    </source>
</evidence>
<keyword evidence="1" id="KW-0853">WD repeat</keyword>
<sequence>MPLHKFQFGTQIETFTYCKSSSTDVLLTSLYYDDKKDPRSALVIALTDLNKGIIHSQMRYDFQFPSFKVLKYIPHHKIVVGYNNYRLYLLINQNGQLRNVTSTICPGNARRIVYDKFRNTIYVGGDKGLLMRWSFEFENKICSFKVGASMKTKLQNTFINRQHNIVDMKLDQVHHQLLIVIDNGIVLFNLLVSCTINGPQNTIVMGFQDGLIKVFDINSELFKPLQGHKTTVSSLLTTSDGVVISSSYDGYIIFWLLASLTKLDEWRFDEAIYRIALVPGDDLLIQFKNDIQLFSFTQPLRFFSDTDYEIEQVRLTLPVGSIPTRIVLRSNQNEFALYNPRSTQMINVTQLHPDKMYVIDFVYDSAGEMLYVMTTRQVCSYSCSQQPCYLKNIFEIDTQCLFTKLSCLMWFSHSPLFARKRRAFGIVFVGTSDGKMYLIPGEHNLKYAVEQSLANSILSNYVQLHESSVEWLEVYQSYETYFTRRGVKWLFTVGSDLTAKLYHVSIDGFEIFLRQRLKIQLDAECVGSAMANSHLAVACAARGYLNMHSIVLEYDYTVDITSKDILHEFAPIKCVSGCDALGIFSTVNAVNDIMLWNTRNEIIRKLSCVFQITTANYLNERGDLLLTSNRRLYFIMISDFAPEQILIALSKKKIKVRIDHPLKIRR</sequence>
<dbReference type="EMBL" id="CAJOBC010000340">
    <property type="protein sequence ID" value="CAF3573834.1"/>
    <property type="molecule type" value="Genomic_DNA"/>
</dbReference>
<evidence type="ECO:0000313" key="4">
    <source>
        <dbReference type="Proteomes" id="UP000663829"/>
    </source>
</evidence>
<protein>
    <submittedName>
        <fullName evidence="2">Uncharacterized protein</fullName>
    </submittedName>
</protein>
<dbReference type="InterPro" id="IPR001680">
    <property type="entry name" value="WD40_rpt"/>
</dbReference>
<feature type="repeat" description="WD" evidence="1">
    <location>
        <begin position="225"/>
        <end position="255"/>
    </location>
</feature>
<dbReference type="EMBL" id="CAJNOQ010000340">
    <property type="protein sequence ID" value="CAF0789674.1"/>
    <property type="molecule type" value="Genomic_DNA"/>
</dbReference>
<dbReference type="Proteomes" id="UP000663829">
    <property type="component" value="Unassembled WGS sequence"/>
</dbReference>
<dbReference type="Proteomes" id="UP000681722">
    <property type="component" value="Unassembled WGS sequence"/>
</dbReference>
<organism evidence="2 4">
    <name type="scientific">Didymodactylos carnosus</name>
    <dbReference type="NCBI Taxonomy" id="1234261"/>
    <lineage>
        <taxon>Eukaryota</taxon>
        <taxon>Metazoa</taxon>
        <taxon>Spiralia</taxon>
        <taxon>Gnathifera</taxon>
        <taxon>Rotifera</taxon>
        <taxon>Eurotatoria</taxon>
        <taxon>Bdelloidea</taxon>
        <taxon>Philodinida</taxon>
        <taxon>Philodinidae</taxon>
        <taxon>Didymodactylos</taxon>
    </lineage>
</organism>
<dbReference type="PROSITE" id="PS50082">
    <property type="entry name" value="WD_REPEATS_2"/>
    <property type="match status" value="1"/>
</dbReference>
<gene>
    <name evidence="2" type="ORF">GPM918_LOCUS2931</name>
    <name evidence="3" type="ORF">SRO942_LOCUS2931</name>
</gene>
<reference evidence="2" key="1">
    <citation type="submission" date="2021-02" db="EMBL/GenBank/DDBJ databases">
        <authorList>
            <person name="Nowell W R."/>
        </authorList>
    </citation>
    <scope>NUCLEOTIDE SEQUENCE</scope>
</reference>
<proteinExistence type="predicted"/>
<dbReference type="AlphaFoldDB" id="A0A813S3N2"/>
<dbReference type="InterPro" id="IPR036322">
    <property type="entry name" value="WD40_repeat_dom_sf"/>
</dbReference>
<dbReference type="SUPFAM" id="SSF50978">
    <property type="entry name" value="WD40 repeat-like"/>
    <property type="match status" value="1"/>
</dbReference>
<evidence type="ECO:0000313" key="3">
    <source>
        <dbReference type="EMBL" id="CAF3573834.1"/>
    </source>
</evidence>